<dbReference type="Pfam" id="PF11028">
    <property type="entry name" value="TMEM260-like"/>
    <property type="match status" value="1"/>
</dbReference>
<feature type="transmembrane region" description="Helical" evidence="1">
    <location>
        <begin position="220"/>
        <end position="249"/>
    </location>
</feature>
<dbReference type="KEGG" id="fll:EI427_14545"/>
<name>A0A3S9P5B4_9BACT</name>
<organism evidence="2 3">
    <name type="scientific">Flammeovirga pectinis</name>
    <dbReference type="NCBI Taxonomy" id="2494373"/>
    <lineage>
        <taxon>Bacteria</taxon>
        <taxon>Pseudomonadati</taxon>
        <taxon>Bacteroidota</taxon>
        <taxon>Cytophagia</taxon>
        <taxon>Cytophagales</taxon>
        <taxon>Flammeovirgaceae</taxon>
        <taxon>Flammeovirga</taxon>
    </lineage>
</organism>
<dbReference type="AlphaFoldDB" id="A0A3S9P5B4"/>
<reference evidence="2 3" key="1">
    <citation type="submission" date="2018-12" db="EMBL/GenBank/DDBJ databases">
        <title>Flammeovirga pectinis sp. nov., isolated from the gut of the Korean scallop, Patinopecten yessoensis.</title>
        <authorList>
            <person name="Bae J.-W."/>
            <person name="Jeong Y.-S."/>
            <person name="Kang W."/>
        </authorList>
    </citation>
    <scope>NUCLEOTIDE SEQUENCE [LARGE SCALE GENOMIC DNA]</scope>
    <source>
        <strain evidence="2 3">L12M1</strain>
    </source>
</reference>
<keyword evidence="3" id="KW-1185">Reference proteome</keyword>
<proteinExistence type="predicted"/>
<feature type="transmembrane region" description="Helical" evidence="1">
    <location>
        <begin position="481"/>
        <end position="499"/>
    </location>
</feature>
<dbReference type="InterPro" id="IPR021280">
    <property type="entry name" value="TMEM260-like"/>
</dbReference>
<dbReference type="RefSeq" id="WP_126615881.1">
    <property type="nucleotide sequence ID" value="NZ_CP034562.1"/>
</dbReference>
<dbReference type="OrthoDB" id="9807602at2"/>
<evidence type="ECO:0000313" key="3">
    <source>
        <dbReference type="Proteomes" id="UP000267268"/>
    </source>
</evidence>
<feature type="transmembrane region" description="Helical" evidence="1">
    <location>
        <begin position="261"/>
        <end position="282"/>
    </location>
</feature>
<feature type="transmembrane region" description="Helical" evidence="1">
    <location>
        <begin position="7"/>
        <end position="25"/>
    </location>
</feature>
<sequence>MNEFKRTNNLIGWTVFLISLAVYTITMEETASFWDCGEFIAVSYKLMVPHPPGAPFFLLLNRLFSFLALGDVLKVAWWINFQSAFMSALTILFLYWSIVMLGMKVIKQKAEGYDLKDKVLLFGSAAVGALAYTFSDSFWFSAVEAEVYAMSSAFTALVFWAILKWEFIEDNASSNRWLIMIAYIIGLSIGVHLENLLCLPALAMIYYYKKYPNTISVKGTIIAMVAGGAIILGIIIIVIPGLPSIAFSIDKIFVNTFGTSFGTGGLLFSFTIIFALAYGVYYTQSKEMVTLNNFLLGVSFILVGYMSYTLVIIRSNQETPINENAPDDLLGYVSYLKREQYGDRPLLYGPTYDAEHVNTVENGDKYREADKGGNDFYEVYDHKTKAEYAKRDMMLFPRMYSRQPHHAQLYREWAGIAPGEKPTLVNNFVFFFRYQLGHMYLRYFMWNFAGRESDEKDAGYLLPWDDLEDLPELLQENKARANFYLLPLILGILGAYYHYKKDRKNFFVVGILFITLGAALVVYLNSPPVEPRERDYIYAASFYAFAMWIGFGALALGEFLSKKIGTNGVYAGVGMSFIVPIVMGINGWDGHDRSNRFHSVDQARNTLASCAENAILFTGGDNDTFPLWYVQNVEGFRTDVRVAVLSYFSTGWYLDQMRQTQYKSMPLPLSISSENYREGKNDYVPLVEDERAKNGVNLKAYLQSVNSNNPVTQVGLQGGQSTAKLLSRVFILDVDSAAVVNSGIIPKGMENRVQTKMAWKLKNDKTYIFKNELALLDLIASNDWERPIYFNNTSANTINMDLRSYLYLEGMTYRLLPIRTESSGGEVGEVNVGVMLDNLKKFAFRGLQDESVYYDDEYRKFGANTRNNVYRLAETLYYDALMQNDPSKMKQSKETLDWILRMVPDETIPYSFYAPKYMDLYYRLGDIETANKIFDLLVRRDAENVKYYATTGKGTESVARRSLITLQQLTQIFEGNVKDVNQRLAQLSPETPDLEGKSREELEALKVVFEKNAGLSRQVFSESYQNMTSAR</sequence>
<feature type="transmembrane region" description="Helical" evidence="1">
    <location>
        <begin position="85"/>
        <end position="106"/>
    </location>
</feature>
<accession>A0A3S9P5B4</accession>
<feature type="transmembrane region" description="Helical" evidence="1">
    <location>
        <begin position="505"/>
        <end position="524"/>
    </location>
</feature>
<dbReference type="PANTHER" id="PTHR16214">
    <property type="entry name" value="TRANSMEMBRANE PROTEIN 260"/>
    <property type="match status" value="1"/>
</dbReference>
<feature type="transmembrane region" description="Helical" evidence="1">
    <location>
        <begin position="536"/>
        <end position="556"/>
    </location>
</feature>
<protein>
    <submittedName>
        <fullName evidence="2">DUF2723 domain-containing protein</fullName>
    </submittedName>
</protein>
<dbReference type="EMBL" id="CP034562">
    <property type="protein sequence ID" value="AZQ63405.1"/>
    <property type="molecule type" value="Genomic_DNA"/>
</dbReference>
<feature type="transmembrane region" description="Helical" evidence="1">
    <location>
        <begin position="568"/>
        <end position="588"/>
    </location>
</feature>
<feature type="transmembrane region" description="Helical" evidence="1">
    <location>
        <begin position="294"/>
        <end position="313"/>
    </location>
</feature>
<evidence type="ECO:0000256" key="1">
    <source>
        <dbReference type="SAM" id="Phobius"/>
    </source>
</evidence>
<keyword evidence="1" id="KW-0472">Membrane</keyword>
<dbReference type="InterPro" id="IPR052724">
    <property type="entry name" value="GT117_domain-containing"/>
</dbReference>
<gene>
    <name evidence="2" type="ORF">EI427_14545</name>
</gene>
<dbReference type="PANTHER" id="PTHR16214:SF3">
    <property type="entry name" value="TRANSMEMBRANE PROTEIN 260"/>
    <property type="match status" value="1"/>
</dbReference>
<dbReference type="Proteomes" id="UP000267268">
    <property type="component" value="Chromosome 1"/>
</dbReference>
<feature type="transmembrane region" description="Helical" evidence="1">
    <location>
        <begin position="118"/>
        <end position="135"/>
    </location>
</feature>
<keyword evidence="1" id="KW-0812">Transmembrane</keyword>
<feature type="transmembrane region" description="Helical" evidence="1">
    <location>
        <begin position="177"/>
        <end position="208"/>
    </location>
</feature>
<keyword evidence="1" id="KW-1133">Transmembrane helix</keyword>
<evidence type="ECO:0000313" key="2">
    <source>
        <dbReference type="EMBL" id="AZQ63405.1"/>
    </source>
</evidence>